<accession>A0A0C2XGB8</accession>
<feature type="region of interest" description="Disordered" evidence="1">
    <location>
        <begin position="83"/>
        <end position="117"/>
    </location>
</feature>
<evidence type="ECO:0000313" key="2">
    <source>
        <dbReference type="EMBL" id="KIM28127.1"/>
    </source>
</evidence>
<name>A0A0C2XGB8_SERVB</name>
<keyword evidence="3" id="KW-1185">Reference proteome</keyword>
<sequence>MASQETTRNHDDDSELELDELLTSSQDSSPDKIKPAEDISPPTHKKGAMEHENQEFECPMCGEIIKTIDSSKHKQVCSANPSLDQLPAEMPAGTRAETSLKRISEHEASSQRSEDSDLELLCRNCNEYVPVEDMASKHDTMLCIHGTKQQPIKIPSSSDDEDALFATPNEGSPIPPTAPQEI</sequence>
<dbReference type="HOGENOM" id="CLU_1482863_0_0_1"/>
<dbReference type="Proteomes" id="UP000054097">
    <property type="component" value="Unassembled WGS sequence"/>
</dbReference>
<evidence type="ECO:0000313" key="3">
    <source>
        <dbReference type="Proteomes" id="UP000054097"/>
    </source>
</evidence>
<organism evidence="2 3">
    <name type="scientific">Serendipita vermifera MAFF 305830</name>
    <dbReference type="NCBI Taxonomy" id="933852"/>
    <lineage>
        <taxon>Eukaryota</taxon>
        <taxon>Fungi</taxon>
        <taxon>Dikarya</taxon>
        <taxon>Basidiomycota</taxon>
        <taxon>Agaricomycotina</taxon>
        <taxon>Agaricomycetes</taxon>
        <taxon>Sebacinales</taxon>
        <taxon>Serendipitaceae</taxon>
        <taxon>Serendipita</taxon>
    </lineage>
</organism>
<proteinExistence type="predicted"/>
<dbReference type="EMBL" id="KN824295">
    <property type="protein sequence ID" value="KIM28127.1"/>
    <property type="molecule type" value="Genomic_DNA"/>
</dbReference>
<feature type="region of interest" description="Disordered" evidence="1">
    <location>
        <begin position="1"/>
        <end position="56"/>
    </location>
</feature>
<dbReference type="AlphaFoldDB" id="A0A0C2XGB8"/>
<feature type="compositionally biased region" description="Pro residues" evidence="1">
    <location>
        <begin position="173"/>
        <end position="182"/>
    </location>
</feature>
<reference evidence="3" key="2">
    <citation type="submission" date="2015-01" db="EMBL/GenBank/DDBJ databases">
        <title>Evolutionary Origins and Diversification of the Mycorrhizal Mutualists.</title>
        <authorList>
            <consortium name="DOE Joint Genome Institute"/>
            <consortium name="Mycorrhizal Genomics Consortium"/>
            <person name="Kohler A."/>
            <person name="Kuo A."/>
            <person name="Nagy L.G."/>
            <person name="Floudas D."/>
            <person name="Copeland A."/>
            <person name="Barry K.W."/>
            <person name="Cichocki N."/>
            <person name="Veneault-Fourrey C."/>
            <person name="LaButti K."/>
            <person name="Lindquist E.A."/>
            <person name="Lipzen A."/>
            <person name="Lundell T."/>
            <person name="Morin E."/>
            <person name="Murat C."/>
            <person name="Riley R."/>
            <person name="Ohm R."/>
            <person name="Sun H."/>
            <person name="Tunlid A."/>
            <person name="Henrissat B."/>
            <person name="Grigoriev I.V."/>
            <person name="Hibbett D.S."/>
            <person name="Martin F."/>
        </authorList>
    </citation>
    <scope>NUCLEOTIDE SEQUENCE [LARGE SCALE GENOMIC DNA]</scope>
    <source>
        <strain evidence="3">MAFF 305830</strain>
    </source>
</reference>
<evidence type="ECO:0000256" key="1">
    <source>
        <dbReference type="SAM" id="MobiDB-lite"/>
    </source>
</evidence>
<reference evidence="2 3" key="1">
    <citation type="submission" date="2014-04" db="EMBL/GenBank/DDBJ databases">
        <authorList>
            <consortium name="DOE Joint Genome Institute"/>
            <person name="Kuo A."/>
            <person name="Zuccaro A."/>
            <person name="Kohler A."/>
            <person name="Nagy L.G."/>
            <person name="Floudas D."/>
            <person name="Copeland A."/>
            <person name="Barry K.W."/>
            <person name="Cichocki N."/>
            <person name="Veneault-Fourrey C."/>
            <person name="LaButti K."/>
            <person name="Lindquist E.A."/>
            <person name="Lipzen A."/>
            <person name="Lundell T."/>
            <person name="Morin E."/>
            <person name="Murat C."/>
            <person name="Sun H."/>
            <person name="Tunlid A."/>
            <person name="Henrissat B."/>
            <person name="Grigoriev I.V."/>
            <person name="Hibbett D.S."/>
            <person name="Martin F."/>
            <person name="Nordberg H.P."/>
            <person name="Cantor M.N."/>
            <person name="Hua S.X."/>
        </authorList>
    </citation>
    <scope>NUCLEOTIDE SEQUENCE [LARGE SCALE GENOMIC DNA]</scope>
    <source>
        <strain evidence="2 3">MAFF 305830</strain>
    </source>
</reference>
<feature type="compositionally biased region" description="Basic and acidic residues" evidence="1">
    <location>
        <begin position="98"/>
        <end position="115"/>
    </location>
</feature>
<gene>
    <name evidence="2" type="ORF">M408DRAFT_309080</name>
</gene>
<feature type="region of interest" description="Disordered" evidence="1">
    <location>
        <begin position="149"/>
        <end position="182"/>
    </location>
</feature>
<protein>
    <submittedName>
        <fullName evidence="2">Uncharacterized protein</fullName>
    </submittedName>
</protein>